<organism evidence="1">
    <name type="scientific">Lepeophtheirus salmonis</name>
    <name type="common">Salmon louse</name>
    <name type="synonym">Caligus salmonis</name>
    <dbReference type="NCBI Taxonomy" id="72036"/>
    <lineage>
        <taxon>Eukaryota</taxon>
        <taxon>Metazoa</taxon>
        <taxon>Ecdysozoa</taxon>
        <taxon>Arthropoda</taxon>
        <taxon>Crustacea</taxon>
        <taxon>Multicrustacea</taxon>
        <taxon>Hexanauplia</taxon>
        <taxon>Copepoda</taxon>
        <taxon>Siphonostomatoida</taxon>
        <taxon>Caligidae</taxon>
        <taxon>Lepeophtheirus</taxon>
    </lineage>
</organism>
<dbReference type="AlphaFoldDB" id="A0A0K2U666"/>
<name>A0A0K2U666_LEPSM</name>
<reference evidence="1" key="1">
    <citation type="submission" date="2014-05" db="EMBL/GenBank/DDBJ databases">
        <authorList>
            <person name="Chronopoulou M."/>
        </authorList>
    </citation>
    <scope>NUCLEOTIDE SEQUENCE</scope>
    <source>
        <tissue evidence="1">Whole organism</tissue>
    </source>
</reference>
<proteinExistence type="predicted"/>
<protein>
    <submittedName>
        <fullName evidence="1">Uncharacterized protein</fullName>
    </submittedName>
</protein>
<evidence type="ECO:0000313" key="1">
    <source>
        <dbReference type="EMBL" id="CDW33211.1"/>
    </source>
</evidence>
<accession>A0A0K2U666</accession>
<sequence>MSNYYSKDYKILCFKVFGTFQNHITYLFKNSGSKVSVKIFVNFPSLQL</sequence>
<dbReference type="EMBL" id="HACA01015850">
    <property type="protein sequence ID" value="CDW33211.1"/>
    <property type="molecule type" value="Transcribed_RNA"/>
</dbReference>